<geneLocation type="plasmid" evidence="1 2">
    <name>pENKO-1</name>
</geneLocation>
<sequence length="106" mass="12089">MNKWLYSLRWGLRHIPCPGAPELARAEVNAGEPCPDSVTELWVPGGGYVVCIDFPAPKPITRWSDERKAGARKRNLRRRVLKAAPLFADELVEREINDRVSYFRGK</sequence>
<name>A0AA86IYS4_9ENTR</name>
<evidence type="ECO:0008006" key="3">
    <source>
        <dbReference type="Google" id="ProtNLM"/>
    </source>
</evidence>
<evidence type="ECO:0000313" key="1">
    <source>
        <dbReference type="EMBL" id="BCU57776.1"/>
    </source>
</evidence>
<gene>
    <name evidence="1" type="ORF">ENKO_43700</name>
</gene>
<evidence type="ECO:0000313" key="2">
    <source>
        <dbReference type="Proteomes" id="UP000682928"/>
    </source>
</evidence>
<dbReference type="Proteomes" id="UP000682928">
    <property type="component" value="Plasmid pENKO-1"/>
</dbReference>
<organism evidence="1 2">
    <name type="scientific">Enterobacter kobei</name>
    <dbReference type="NCBI Taxonomy" id="208224"/>
    <lineage>
        <taxon>Bacteria</taxon>
        <taxon>Pseudomonadati</taxon>
        <taxon>Pseudomonadota</taxon>
        <taxon>Gammaproteobacteria</taxon>
        <taxon>Enterobacterales</taxon>
        <taxon>Enterobacteriaceae</taxon>
        <taxon>Enterobacter</taxon>
        <taxon>Enterobacter cloacae complex</taxon>
    </lineage>
</organism>
<proteinExistence type="predicted"/>
<dbReference type="RefSeq" id="WP_088222232.1">
    <property type="nucleotide sequence ID" value="NZ_AP024591.1"/>
</dbReference>
<keyword evidence="1" id="KW-0614">Plasmid</keyword>
<dbReference type="AlphaFoldDB" id="A0AA86IYS4"/>
<dbReference type="EMBL" id="AP024591">
    <property type="protein sequence ID" value="BCU57776.1"/>
    <property type="molecule type" value="Genomic_DNA"/>
</dbReference>
<accession>A0AA86IYS4</accession>
<reference evidence="1" key="1">
    <citation type="submission" date="2021-04" db="EMBL/GenBank/DDBJ databases">
        <title>Difference and commonality of drug resistance evolution in various bacteria. and drug sensitivity profiles.</title>
        <authorList>
            <person name="Maeda T."/>
            <person name="Shibai A."/>
            <person name="Kawada K."/>
            <person name="Kotani H."/>
            <person name="Tarusawa Y."/>
            <person name="Tanabe K."/>
            <person name="Furusawa C."/>
        </authorList>
    </citation>
    <scope>NUCLEOTIDE SEQUENCE</scope>
    <source>
        <strain evidence="1">JCM 8580</strain>
        <plasmid evidence="1">pENKO-1</plasmid>
    </source>
</reference>
<protein>
    <recommendedName>
        <fullName evidence="3">Theronine dehydrogenase</fullName>
    </recommendedName>
</protein>